<dbReference type="Pfam" id="PF18206">
    <property type="entry name" value="Porphyrn_cat_1"/>
    <property type="match status" value="1"/>
</dbReference>
<name>A0A4Y1VP27_BACUN</name>
<dbReference type="InterPro" id="IPR040527">
    <property type="entry name" value="Beta-sand_Porphyrn"/>
</dbReference>
<dbReference type="Proteomes" id="UP000320533">
    <property type="component" value="Plasmid pBUN1"/>
</dbReference>
<dbReference type="InterPro" id="IPR017853">
    <property type="entry name" value="GH"/>
</dbReference>
<evidence type="ECO:0000313" key="4">
    <source>
        <dbReference type="EMBL" id="BBK89489.1"/>
    </source>
</evidence>
<feature type="signal peptide" evidence="1">
    <location>
        <begin position="1"/>
        <end position="20"/>
    </location>
</feature>
<feature type="domain" description="Porphyranase beta-sandwich" evidence="3">
    <location>
        <begin position="430"/>
        <end position="534"/>
    </location>
</feature>
<evidence type="ECO:0008006" key="6">
    <source>
        <dbReference type="Google" id="ProtNLM"/>
    </source>
</evidence>
<proteinExistence type="predicted"/>
<dbReference type="Pfam" id="PF18040">
    <property type="entry name" value="BPA_C"/>
    <property type="match status" value="1"/>
</dbReference>
<evidence type="ECO:0000313" key="5">
    <source>
        <dbReference type="Proteomes" id="UP000320533"/>
    </source>
</evidence>
<dbReference type="Gene3D" id="3.20.20.80">
    <property type="entry name" value="Glycosidases"/>
    <property type="match status" value="1"/>
</dbReference>
<evidence type="ECO:0000256" key="1">
    <source>
        <dbReference type="SAM" id="SignalP"/>
    </source>
</evidence>
<dbReference type="AlphaFoldDB" id="A0A4Y1VP27"/>
<evidence type="ECO:0000259" key="3">
    <source>
        <dbReference type="Pfam" id="PF18206"/>
    </source>
</evidence>
<sequence>MKNRIIGLFCFMAVHLAASAQTHVQLNLNVKHKLGDVTEFNRPKFINFHATINENYWDSANKIADLRDDLIRKYDVYVGRETGMIKTVLRNVKEDPERPGFADPDDLARLCSQNKKRYVQNTKVHPYEKYSNLILCNQFSPFYPDGTKTLKGWALSQKDTEDEPFGTASGEFYGRYIKEYFGEGGESGEPKPGFCEVINEPLWDIYDKPKAPKSSITKLFEFHSTIAAQVKKFNPDMKVGGYCTAFPDFELQNFGRWNARWKQFIDIAGKDMDFFTIHLYDFPCKDGKQMYRKGSNMEATMDMIEQYSMIKLGEVKPLMISEYSAQTHDYNRKPWSPYRDWLRLKSTNSMLMQFMERTDNICYAMPFAMLKSEWGYNPKTGLAHTARMLRRENEPESFTGEYVYSELIKFYQLWKDVKGTRVETNCDNPDIMCDAYVDGKNVYFIINNLDFKPVDLNLSVNGTSKDAKSIEVRHLYLKGGKDGVPMLDVYDAKSLDHFTLETEATCVICYNFDRKVKINETMEEVKYYATDYLKEIAAGKELVFNINNVKKTEYGEAVIRLGLGRNHGLSLLPELLVNGKKVDIPDNFRGDVQKDRASFFGVIEVPVDYSILKGNNTISLKFPDNGGHVSTVTMQIFNFSNNIRGI</sequence>
<dbReference type="KEGG" id="bun:Bun01g_38590"/>
<dbReference type="InterPro" id="IPR041224">
    <property type="entry name" value="BPA_C"/>
</dbReference>
<feature type="chain" id="PRO_5021321193" description="Beta-agarase" evidence="1">
    <location>
        <begin position="21"/>
        <end position="646"/>
    </location>
</feature>
<dbReference type="RefSeq" id="WP_141982262.1">
    <property type="nucleotide sequence ID" value="NZ_AP019725.1"/>
</dbReference>
<accession>A0A4Y1VP27</accession>
<protein>
    <recommendedName>
        <fullName evidence="6">Beta-agarase</fullName>
    </recommendedName>
</protein>
<reference evidence="4 5" key="1">
    <citation type="submission" date="2019-06" db="EMBL/GenBank/DDBJ databases">
        <title>Complete genome sequence of Bacteroides uniformis NBRC 113350.</title>
        <authorList>
            <person name="Miura T."/>
            <person name="Furukawa M."/>
            <person name="Shimamura M."/>
            <person name="Ohyama Y."/>
            <person name="Yamazoe A."/>
            <person name="Kawasaki H."/>
        </authorList>
    </citation>
    <scope>NUCLEOTIDE SEQUENCE [LARGE SCALE GENOMIC DNA]</scope>
    <source>
        <strain evidence="4 5">NBRC 113350</strain>
        <plasmid evidence="5">pbun1 dna</plasmid>
    </source>
</reference>
<dbReference type="SUPFAM" id="SSF51445">
    <property type="entry name" value="(Trans)glycosidases"/>
    <property type="match status" value="1"/>
</dbReference>
<keyword evidence="1" id="KW-0732">Signal</keyword>
<feature type="domain" description="Beta-porphyranase A C-terminal" evidence="2">
    <location>
        <begin position="544"/>
        <end position="637"/>
    </location>
</feature>
<gene>
    <name evidence="4" type="ORF">Bun01g_38590</name>
</gene>
<organism evidence="4 5">
    <name type="scientific">Bacteroides uniformis</name>
    <dbReference type="NCBI Taxonomy" id="820"/>
    <lineage>
        <taxon>Bacteria</taxon>
        <taxon>Pseudomonadati</taxon>
        <taxon>Bacteroidota</taxon>
        <taxon>Bacteroidia</taxon>
        <taxon>Bacteroidales</taxon>
        <taxon>Bacteroidaceae</taxon>
        <taxon>Bacteroides</taxon>
    </lineage>
</organism>
<evidence type="ECO:0000259" key="2">
    <source>
        <dbReference type="Pfam" id="PF18040"/>
    </source>
</evidence>
<keyword evidence="4" id="KW-0614">Plasmid</keyword>
<dbReference type="Gene3D" id="2.60.120.1200">
    <property type="match status" value="1"/>
</dbReference>
<dbReference type="EMBL" id="AP019725">
    <property type="protein sequence ID" value="BBK89489.1"/>
    <property type="molecule type" value="Genomic_DNA"/>
</dbReference>
<geneLocation type="plasmid" evidence="5">
    <name>pbun1 dna</name>
</geneLocation>
<dbReference type="CDD" id="cd21510">
    <property type="entry name" value="agarase_cat"/>
    <property type="match status" value="1"/>
</dbReference>